<reference evidence="5" key="3">
    <citation type="submission" date="2025-09" db="UniProtKB">
        <authorList>
            <consortium name="Ensembl"/>
        </authorList>
    </citation>
    <scope>IDENTIFICATION</scope>
</reference>
<dbReference type="GO" id="GO:0009098">
    <property type="term" value="P:L-leucine biosynthetic process"/>
    <property type="evidence" value="ECO:0007669"/>
    <property type="project" value="TreeGrafter"/>
</dbReference>
<keyword evidence="6" id="KW-1185">Reference proteome</keyword>
<keyword evidence="4" id="KW-0028">Amino-acid biosynthesis</keyword>
<dbReference type="STRING" id="62062.ENSHHUP00000010418"/>
<protein>
    <submittedName>
        <fullName evidence="5">Uncharacterized protein</fullName>
    </submittedName>
</protein>
<keyword evidence="4" id="KW-0100">Branched-chain amino acid biosynthesis</keyword>
<sequence length="99" mass="11338">MMCERYLTMADLRCALKESRVKEMFGSGTACVVSPVGRILYQGENLHIPCQEDFPQLSSRLMKELTDIQVRSHPTGHRHQFNVYSTLVQRNLIQPVCAQ</sequence>
<proteinExistence type="inferred from homology"/>
<evidence type="ECO:0000256" key="2">
    <source>
        <dbReference type="ARBA" id="ARBA00009320"/>
    </source>
</evidence>
<dbReference type="GO" id="GO:0004084">
    <property type="term" value="F:branched-chain-amino-acid transaminase activity"/>
    <property type="evidence" value="ECO:0007669"/>
    <property type="project" value="InterPro"/>
</dbReference>
<evidence type="ECO:0000313" key="5">
    <source>
        <dbReference type="Ensembl" id="ENSHHUP00000010418.1"/>
    </source>
</evidence>
<dbReference type="GeneTree" id="ENSGT00970000198074"/>
<evidence type="ECO:0000313" key="6">
    <source>
        <dbReference type="Proteomes" id="UP000314982"/>
    </source>
</evidence>
<evidence type="ECO:0000256" key="4">
    <source>
        <dbReference type="ARBA" id="ARBA00023304"/>
    </source>
</evidence>
<comment type="similarity">
    <text evidence="2">Belongs to the class-IV pyridoxal-phosphate-dependent aminotransferase family.</text>
</comment>
<organism evidence="5 6">
    <name type="scientific">Hucho hucho</name>
    <name type="common">huchen</name>
    <dbReference type="NCBI Taxonomy" id="62062"/>
    <lineage>
        <taxon>Eukaryota</taxon>
        <taxon>Metazoa</taxon>
        <taxon>Chordata</taxon>
        <taxon>Craniata</taxon>
        <taxon>Vertebrata</taxon>
        <taxon>Euteleostomi</taxon>
        <taxon>Actinopterygii</taxon>
        <taxon>Neopterygii</taxon>
        <taxon>Teleostei</taxon>
        <taxon>Protacanthopterygii</taxon>
        <taxon>Salmoniformes</taxon>
        <taxon>Salmonidae</taxon>
        <taxon>Salmoninae</taxon>
        <taxon>Hucho</taxon>
    </lineage>
</organism>
<evidence type="ECO:0000256" key="3">
    <source>
        <dbReference type="ARBA" id="ARBA00022898"/>
    </source>
</evidence>
<dbReference type="InterPro" id="IPR043132">
    <property type="entry name" value="BCAT-like_C"/>
</dbReference>
<dbReference type="Proteomes" id="UP000314982">
    <property type="component" value="Unassembled WGS sequence"/>
</dbReference>
<keyword evidence="3" id="KW-0663">Pyridoxal phosphate</keyword>
<dbReference type="InterPro" id="IPR005786">
    <property type="entry name" value="B_amino_transII"/>
</dbReference>
<dbReference type="Ensembl" id="ENSHHUT00000010752.1">
    <property type="protein sequence ID" value="ENSHHUP00000010418.1"/>
    <property type="gene ID" value="ENSHHUG00000006371.1"/>
</dbReference>
<name>A0A4W5JZE2_9TELE</name>
<comment type="cofactor">
    <cofactor evidence="1">
        <name>pyridoxal 5'-phosphate</name>
        <dbReference type="ChEBI" id="CHEBI:597326"/>
    </cofactor>
</comment>
<dbReference type="PANTHER" id="PTHR11825">
    <property type="entry name" value="SUBGROUP IIII AMINOTRANSFERASE"/>
    <property type="match status" value="1"/>
</dbReference>
<dbReference type="SUPFAM" id="SSF56752">
    <property type="entry name" value="D-aminoacid aminotransferase-like PLP-dependent enzymes"/>
    <property type="match status" value="1"/>
</dbReference>
<dbReference type="GO" id="GO:0005739">
    <property type="term" value="C:mitochondrion"/>
    <property type="evidence" value="ECO:0007669"/>
    <property type="project" value="TreeGrafter"/>
</dbReference>
<accession>A0A4W5JZE2</accession>
<reference evidence="6" key="1">
    <citation type="submission" date="2018-06" db="EMBL/GenBank/DDBJ databases">
        <title>Genome assembly of Danube salmon.</title>
        <authorList>
            <person name="Macqueen D.J."/>
            <person name="Gundappa M.K."/>
        </authorList>
    </citation>
    <scope>NUCLEOTIDE SEQUENCE [LARGE SCALE GENOMIC DNA]</scope>
</reference>
<dbReference type="Gene3D" id="3.20.10.10">
    <property type="entry name" value="D-amino Acid Aminotransferase, subunit A, domain 2"/>
    <property type="match status" value="1"/>
</dbReference>
<dbReference type="AlphaFoldDB" id="A0A4W5JZE2"/>
<dbReference type="PANTHER" id="PTHR11825:SF70">
    <property type="entry name" value="BRANCHED-CHAIN-AMINO-ACID AMINOTRANSFERASE, CYTOSOLIC"/>
    <property type="match status" value="1"/>
</dbReference>
<dbReference type="GO" id="GO:0009099">
    <property type="term" value="P:L-valine biosynthetic process"/>
    <property type="evidence" value="ECO:0007669"/>
    <property type="project" value="TreeGrafter"/>
</dbReference>
<evidence type="ECO:0000256" key="1">
    <source>
        <dbReference type="ARBA" id="ARBA00001933"/>
    </source>
</evidence>
<dbReference type="InterPro" id="IPR036038">
    <property type="entry name" value="Aminotransferase-like"/>
</dbReference>
<reference evidence="5" key="2">
    <citation type="submission" date="2025-08" db="UniProtKB">
        <authorList>
            <consortium name="Ensembl"/>
        </authorList>
    </citation>
    <scope>IDENTIFICATION</scope>
</reference>